<feature type="compositionally biased region" description="Basic and acidic residues" evidence="1">
    <location>
        <begin position="103"/>
        <end position="131"/>
    </location>
</feature>
<keyword evidence="2" id="KW-0812">Transmembrane</keyword>
<organism evidence="3 4">
    <name type="scientific">Corynebacterium alimapuense</name>
    <dbReference type="NCBI Taxonomy" id="1576874"/>
    <lineage>
        <taxon>Bacteria</taxon>
        <taxon>Bacillati</taxon>
        <taxon>Actinomycetota</taxon>
        <taxon>Actinomycetes</taxon>
        <taxon>Mycobacteriales</taxon>
        <taxon>Corynebacteriaceae</taxon>
        <taxon>Corynebacterium</taxon>
    </lineage>
</organism>
<gene>
    <name evidence="3" type="ORF">C5L39_06675</name>
</gene>
<evidence type="ECO:0000256" key="1">
    <source>
        <dbReference type="SAM" id="MobiDB-lite"/>
    </source>
</evidence>
<dbReference type="EMBL" id="PTJO01000004">
    <property type="protein sequence ID" value="RNE48962.1"/>
    <property type="molecule type" value="Genomic_DNA"/>
</dbReference>
<keyword evidence="2" id="KW-0472">Membrane</keyword>
<feature type="transmembrane region" description="Helical" evidence="2">
    <location>
        <begin position="243"/>
        <end position="261"/>
    </location>
</feature>
<dbReference type="Proteomes" id="UP000266975">
    <property type="component" value="Unassembled WGS sequence"/>
</dbReference>
<feature type="compositionally biased region" description="Polar residues" evidence="1">
    <location>
        <begin position="133"/>
        <end position="155"/>
    </location>
</feature>
<feature type="compositionally biased region" description="Low complexity" evidence="1">
    <location>
        <begin position="83"/>
        <end position="94"/>
    </location>
</feature>
<evidence type="ECO:0000256" key="2">
    <source>
        <dbReference type="SAM" id="Phobius"/>
    </source>
</evidence>
<dbReference type="OrthoDB" id="4428184at2"/>
<dbReference type="AlphaFoldDB" id="A0A3M8K8V2"/>
<feature type="transmembrane region" description="Helical" evidence="2">
    <location>
        <begin position="301"/>
        <end position="322"/>
    </location>
</feature>
<proteinExistence type="predicted"/>
<reference evidence="3 4" key="1">
    <citation type="submission" date="2018-02" db="EMBL/GenBank/DDBJ databases">
        <title>Corynebacterium alimpuense sp. nov., a marine obligate actinomycete isolated from sediments of Valparaiso bay, Chile.</title>
        <authorList>
            <person name="Claverias F."/>
            <person name="Gonzales-Siles L."/>
            <person name="Salva-Serra F."/>
            <person name="Inganaes E."/>
            <person name="Molin K."/>
            <person name="Cumsille A."/>
            <person name="Undabarrena A."/>
            <person name="Couve E."/>
            <person name="Moore E.R.B."/>
            <person name="Gomila M."/>
            <person name="Camara B."/>
        </authorList>
    </citation>
    <scope>NUCLEOTIDE SEQUENCE [LARGE SCALE GENOMIC DNA]</scope>
    <source>
        <strain evidence="3 4">CCUG 69366</strain>
    </source>
</reference>
<evidence type="ECO:0000313" key="3">
    <source>
        <dbReference type="EMBL" id="RNE48962.1"/>
    </source>
</evidence>
<keyword evidence="2" id="KW-1133">Transmembrane helix</keyword>
<evidence type="ECO:0000313" key="4">
    <source>
        <dbReference type="Proteomes" id="UP000266975"/>
    </source>
</evidence>
<accession>A0A3M8K8V2</accession>
<feature type="region of interest" description="Disordered" evidence="1">
    <location>
        <begin position="174"/>
        <end position="237"/>
    </location>
</feature>
<dbReference type="RefSeq" id="WP_123048097.1">
    <property type="nucleotide sequence ID" value="NZ_PTJO01000004.1"/>
</dbReference>
<feature type="region of interest" description="Disordered" evidence="1">
    <location>
        <begin position="12"/>
        <end position="162"/>
    </location>
</feature>
<sequence>MSDKQLTVAELLARASNDNPNAEKPRRRRRRSLEEGGISIAELTGSIPAVQEKPAESRHSSVPIDAPAKSVDAKASTATSEVKAPSAASKAAPSVDTSTGTSAEKKAAVSEPKKAPVVPAKEEASSPKETKPASIQPTQKSTDPAKEQSSSTGTAKATPATDATVVLQKIEDVESPASGDSAQVSKSPVEPRGGLSVDETGEIPKVAQEPTPLVVEESTDRLAEEAPTEEAEDSLGDQEHTSVVGVVLLSLIGVVLGAVVFKGFELLWANLSWAIVAALAVVVTVAMVGTVKMLRTANDGLSMFLAAIVGGLMTFGPLLIVAL</sequence>
<keyword evidence="4" id="KW-1185">Reference proteome</keyword>
<protein>
    <submittedName>
        <fullName evidence="3">Uncharacterized protein</fullName>
    </submittedName>
</protein>
<feature type="compositionally biased region" description="Acidic residues" evidence="1">
    <location>
        <begin position="226"/>
        <end position="236"/>
    </location>
</feature>
<name>A0A3M8K8V2_9CORY</name>
<feature type="transmembrane region" description="Helical" evidence="2">
    <location>
        <begin position="267"/>
        <end position="289"/>
    </location>
</feature>
<comment type="caution">
    <text evidence="3">The sequence shown here is derived from an EMBL/GenBank/DDBJ whole genome shotgun (WGS) entry which is preliminary data.</text>
</comment>